<evidence type="ECO:0000256" key="10">
    <source>
        <dbReference type="SAM" id="Phobius"/>
    </source>
</evidence>
<dbReference type="GO" id="GO:0071555">
    <property type="term" value="P:cell wall organization"/>
    <property type="evidence" value="ECO:0007669"/>
    <property type="project" value="UniProtKB-KW"/>
</dbReference>
<evidence type="ECO:0000313" key="11">
    <source>
        <dbReference type="EMBL" id="EXB52057.1"/>
    </source>
</evidence>
<dbReference type="Proteomes" id="UP000030645">
    <property type="component" value="Unassembled WGS sequence"/>
</dbReference>
<dbReference type="InterPro" id="IPR012334">
    <property type="entry name" value="Pectin_lyas_fold"/>
</dbReference>
<dbReference type="InterPro" id="IPR011050">
    <property type="entry name" value="Pectin_lyase_fold/virulence"/>
</dbReference>
<dbReference type="SUPFAM" id="SSF51126">
    <property type="entry name" value="Pectin lyase-like"/>
    <property type="match status" value="1"/>
</dbReference>
<evidence type="ECO:0000256" key="3">
    <source>
        <dbReference type="ARBA" id="ARBA00022512"/>
    </source>
</evidence>
<keyword evidence="10" id="KW-0472">Membrane</keyword>
<evidence type="ECO:0008006" key="13">
    <source>
        <dbReference type="Google" id="ProtNLM"/>
    </source>
</evidence>
<keyword evidence="10" id="KW-0812">Transmembrane</keyword>
<evidence type="ECO:0000256" key="5">
    <source>
        <dbReference type="ARBA" id="ARBA00022801"/>
    </source>
</evidence>
<dbReference type="PANTHER" id="PTHR31375">
    <property type="match status" value="1"/>
</dbReference>
<dbReference type="OrthoDB" id="187139at2759"/>
<feature type="active site" evidence="8">
    <location>
        <position position="254"/>
    </location>
</feature>
<accession>W9QZE6</accession>
<keyword evidence="7" id="KW-0961">Cell wall biogenesis/degradation</keyword>
<organism evidence="11 12">
    <name type="scientific">Morus notabilis</name>
    <dbReference type="NCBI Taxonomy" id="981085"/>
    <lineage>
        <taxon>Eukaryota</taxon>
        <taxon>Viridiplantae</taxon>
        <taxon>Streptophyta</taxon>
        <taxon>Embryophyta</taxon>
        <taxon>Tracheophyta</taxon>
        <taxon>Spermatophyta</taxon>
        <taxon>Magnoliopsida</taxon>
        <taxon>eudicotyledons</taxon>
        <taxon>Gunneridae</taxon>
        <taxon>Pentapetalae</taxon>
        <taxon>rosids</taxon>
        <taxon>fabids</taxon>
        <taxon>Rosales</taxon>
        <taxon>Moraceae</taxon>
        <taxon>Moreae</taxon>
        <taxon>Morus</taxon>
    </lineage>
</organism>
<evidence type="ECO:0000256" key="9">
    <source>
        <dbReference type="RuleBase" id="RU361169"/>
    </source>
</evidence>
<comment type="subcellular location">
    <subcellularLocation>
        <location evidence="1">Secreted</location>
        <location evidence="1">Cell wall</location>
    </subcellularLocation>
</comment>
<dbReference type="Gene3D" id="2.160.20.10">
    <property type="entry name" value="Single-stranded right-handed beta-helix, Pectin lyase-like"/>
    <property type="match status" value="1"/>
</dbReference>
<proteinExistence type="inferred from homology"/>
<keyword evidence="4" id="KW-0964">Secreted</keyword>
<comment type="similarity">
    <text evidence="2 9">Belongs to the glycosyl hydrolase 28 family.</text>
</comment>
<dbReference type="eggNOG" id="ENOG502QSBG">
    <property type="taxonomic scope" value="Eukaryota"/>
</dbReference>
<reference evidence="12" key="1">
    <citation type="submission" date="2013-01" db="EMBL/GenBank/DDBJ databases">
        <title>Draft Genome Sequence of a Mulberry Tree, Morus notabilis C.K. Schneid.</title>
        <authorList>
            <person name="He N."/>
            <person name="Zhao S."/>
        </authorList>
    </citation>
    <scope>NUCLEOTIDE SEQUENCE</scope>
</reference>
<evidence type="ECO:0000256" key="7">
    <source>
        <dbReference type="ARBA" id="ARBA00023316"/>
    </source>
</evidence>
<dbReference type="EMBL" id="KE344061">
    <property type="protein sequence ID" value="EXB52057.1"/>
    <property type="molecule type" value="Genomic_DNA"/>
</dbReference>
<dbReference type="KEGG" id="mnt:21407341"/>
<keyword evidence="10" id="KW-1133">Transmembrane helix</keyword>
<evidence type="ECO:0000313" key="12">
    <source>
        <dbReference type="Proteomes" id="UP000030645"/>
    </source>
</evidence>
<keyword evidence="12" id="KW-1185">Reference proteome</keyword>
<dbReference type="AlphaFoldDB" id="W9QZE6"/>
<gene>
    <name evidence="11" type="ORF">L484_024607</name>
</gene>
<dbReference type="GO" id="GO:0004650">
    <property type="term" value="F:polygalacturonase activity"/>
    <property type="evidence" value="ECO:0007669"/>
    <property type="project" value="InterPro"/>
</dbReference>
<dbReference type="InterPro" id="IPR000743">
    <property type="entry name" value="Glyco_hydro_28"/>
</dbReference>
<dbReference type="PROSITE" id="PS00502">
    <property type="entry name" value="POLYGALACTURONASE"/>
    <property type="match status" value="1"/>
</dbReference>
<evidence type="ECO:0000256" key="1">
    <source>
        <dbReference type="ARBA" id="ARBA00004191"/>
    </source>
</evidence>
<evidence type="ECO:0000256" key="4">
    <source>
        <dbReference type="ARBA" id="ARBA00022525"/>
    </source>
</evidence>
<dbReference type="InterPro" id="IPR006626">
    <property type="entry name" value="PbH1"/>
</dbReference>
<dbReference type="Pfam" id="PF00295">
    <property type="entry name" value="Glyco_hydro_28"/>
    <property type="match status" value="1"/>
</dbReference>
<keyword evidence="5 9" id="KW-0378">Hydrolase</keyword>
<dbReference type="SMART" id="SM00710">
    <property type="entry name" value="PbH1"/>
    <property type="match status" value="4"/>
</dbReference>
<sequence length="407" mass="43671">MDQGSLLFSFGRAFLLIIFLSYMVCSIAESRAKPKVFNVMDYGAIANGKTDNSKAFLRAWREACEWEGKARVLIPQGTYMLYPVEFIGPCEGHMAFVIRGTLKAPSEAAQAGFYSAEKWINFRNVKGLGVGGGGTVDGQGAASWPLNDCGTNANCQTLPTTMRFDFVSNARIHHLKSIDSKSTHFTIFGCENLNITKVQISAPSDSPNTDGIKIGTSRHVGISRATIGTGDDCVSVLPGSSDIRISEVVCGPGHGISVGSLGKYVDEKDVRGVIVRNSSLRETSNGVRIKTWATDYASTASGFLFEDIVMDNVLNPITIDQNYCPHGACNQKASSHVQISNVVYKNIWGTSSSEVAVTLQCSESAPCNNIVLGNINLSYHGSGRAPSSHCSHVNGFSFGKQSPPSCL</sequence>
<dbReference type="STRING" id="981085.W9QZE6"/>
<name>W9QZE6_9ROSA</name>
<evidence type="ECO:0000256" key="2">
    <source>
        <dbReference type="ARBA" id="ARBA00008834"/>
    </source>
</evidence>
<dbReference type="GO" id="GO:0005975">
    <property type="term" value="P:carbohydrate metabolic process"/>
    <property type="evidence" value="ECO:0007669"/>
    <property type="project" value="InterPro"/>
</dbReference>
<evidence type="ECO:0000256" key="6">
    <source>
        <dbReference type="ARBA" id="ARBA00023295"/>
    </source>
</evidence>
<evidence type="ECO:0000256" key="8">
    <source>
        <dbReference type="PROSITE-ProRule" id="PRU10052"/>
    </source>
</evidence>
<keyword evidence="3" id="KW-0134">Cell wall</keyword>
<protein>
    <recommendedName>
        <fullName evidence="13">Exopolygalacturonase</fullName>
    </recommendedName>
</protein>
<dbReference type="FunFam" id="2.160.20.10:FF:000004">
    <property type="entry name" value="Pectin lyase-like superfamily protein"/>
    <property type="match status" value="1"/>
</dbReference>
<feature type="transmembrane region" description="Helical" evidence="10">
    <location>
        <begin position="6"/>
        <end position="25"/>
    </location>
</feature>
<keyword evidence="6 9" id="KW-0326">Glycosidase</keyword>